<accession>A0A2S0N6F1</accession>
<name>A0A2S0N6F1_9HYPH</name>
<proteinExistence type="inferred from homology"/>
<reference evidence="3 4" key="1">
    <citation type="submission" date="2018-03" db="EMBL/GenBank/DDBJ databases">
        <title>Genome sequencing of Phreatobacter sp.</title>
        <authorList>
            <person name="Kim S.-J."/>
            <person name="Heo J."/>
            <person name="Kwon S.-W."/>
        </authorList>
    </citation>
    <scope>NUCLEOTIDE SEQUENCE [LARGE SCALE GENOMIC DNA]</scope>
    <source>
        <strain evidence="3 4">S-12</strain>
    </source>
</reference>
<gene>
    <name evidence="3" type="ORF">C6569_00835</name>
</gene>
<dbReference type="Proteomes" id="UP000237889">
    <property type="component" value="Chromosome"/>
</dbReference>
<evidence type="ECO:0000256" key="2">
    <source>
        <dbReference type="HAMAP-Rule" id="MF_00489"/>
    </source>
</evidence>
<dbReference type="EMBL" id="CP027668">
    <property type="protein sequence ID" value="AVO43734.1"/>
    <property type="molecule type" value="Genomic_DNA"/>
</dbReference>
<dbReference type="KEGG" id="phr:C6569_00835"/>
<dbReference type="OrthoDB" id="9798918at2"/>
<dbReference type="NCBIfam" id="NF001095">
    <property type="entry name" value="PRK00124.1"/>
    <property type="match status" value="1"/>
</dbReference>
<dbReference type="AlphaFoldDB" id="A0A2S0N6F1"/>
<dbReference type="PANTHER" id="PTHR35146:SF1">
    <property type="entry name" value="UPF0178 PROTEIN YAII"/>
    <property type="match status" value="1"/>
</dbReference>
<dbReference type="Pfam" id="PF02639">
    <property type="entry name" value="DUF188"/>
    <property type="match status" value="1"/>
</dbReference>
<keyword evidence="4" id="KW-1185">Reference proteome</keyword>
<dbReference type="InterPro" id="IPR003791">
    <property type="entry name" value="UPF0178"/>
</dbReference>
<sequence length="157" mass="16460">MAAGDPIVVYVDADACPVKDEVYRVAQRYGLGVKVVANSPIAVPREPWIERVVVSEGPDVADDWIAERAGPGAIVVTADIPLAARTVKAGAATLAPNGRIFDAGSIGMALATRNLMDDIRSAGGQTRGPPAFSPRDRSAFLSAMDLTVNRLKRAGYG</sequence>
<dbReference type="PANTHER" id="PTHR35146">
    <property type="entry name" value="UPF0178 PROTEIN YAII"/>
    <property type="match status" value="1"/>
</dbReference>
<dbReference type="RefSeq" id="WP_106747064.1">
    <property type="nucleotide sequence ID" value="NZ_CP027668.1"/>
</dbReference>
<dbReference type="CDD" id="cd18720">
    <property type="entry name" value="PIN_YqxD-like"/>
    <property type="match status" value="1"/>
</dbReference>
<dbReference type="HAMAP" id="MF_00489">
    <property type="entry name" value="UPF0178"/>
    <property type="match status" value="1"/>
</dbReference>
<evidence type="ECO:0000256" key="1">
    <source>
        <dbReference type="ARBA" id="ARBA00008522"/>
    </source>
</evidence>
<comment type="similarity">
    <text evidence="1 2">Belongs to the UPF0178 family.</text>
</comment>
<organism evidence="3 4">
    <name type="scientific">Phreatobacter cathodiphilus</name>
    <dbReference type="NCBI Taxonomy" id="1868589"/>
    <lineage>
        <taxon>Bacteria</taxon>
        <taxon>Pseudomonadati</taxon>
        <taxon>Pseudomonadota</taxon>
        <taxon>Alphaproteobacteria</taxon>
        <taxon>Hyphomicrobiales</taxon>
        <taxon>Phreatobacteraceae</taxon>
        <taxon>Phreatobacter</taxon>
    </lineage>
</organism>
<evidence type="ECO:0000313" key="3">
    <source>
        <dbReference type="EMBL" id="AVO43734.1"/>
    </source>
</evidence>
<evidence type="ECO:0000313" key="4">
    <source>
        <dbReference type="Proteomes" id="UP000237889"/>
    </source>
</evidence>
<protein>
    <recommendedName>
        <fullName evidence="2">UPF0178 protein C6569_00835</fullName>
    </recommendedName>
</protein>